<proteinExistence type="inferred from homology"/>
<dbReference type="Pfam" id="PF03200">
    <property type="entry name" value="Glyco_hydro_63"/>
    <property type="match status" value="1"/>
</dbReference>
<comment type="similarity">
    <text evidence="2 12">Belongs to the glycosyl hydrolase 63 family.</text>
</comment>
<protein>
    <recommendedName>
        <fullName evidence="11 12">Mannosyl-oligosaccharide glucosidase</fullName>
        <ecNumber evidence="11 12">3.2.1.106</ecNumber>
    </recommendedName>
    <alternativeName>
        <fullName evidence="13">Glucosidase I</fullName>
    </alternativeName>
</protein>
<evidence type="ECO:0000313" key="18">
    <source>
        <dbReference type="EMBL" id="KAK8856399.1"/>
    </source>
</evidence>
<evidence type="ECO:0000256" key="11">
    <source>
        <dbReference type="ARBA" id="ARBA00038888"/>
    </source>
</evidence>
<dbReference type="Gene3D" id="1.50.10.10">
    <property type="match status" value="1"/>
</dbReference>
<dbReference type="Gene3D" id="2.70.98.110">
    <property type="entry name" value="Glycosyl hydrolase family 63, N-terminal domain"/>
    <property type="match status" value="1"/>
</dbReference>
<evidence type="ECO:0000256" key="14">
    <source>
        <dbReference type="SAM" id="MobiDB-lite"/>
    </source>
</evidence>
<evidence type="ECO:0000256" key="12">
    <source>
        <dbReference type="RuleBase" id="RU368089"/>
    </source>
</evidence>
<evidence type="ECO:0000256" key="10">
    <source>
        <dbReference type="ARBA" id="ARBA00023295"/>
    </source>
</evidence>
<feature type="region of interest" description="Disordered" evidence="14">
    <location>
        <begin position="828"/>
        <end position="867"/>
    </location>
</feature>
<evidence type="ECO:0000256" key="9">
    <source>
        <dbReference type="ARBA" id="ARBA00023180"/>
    </source>
</evidence>
<keyword evidence="9 13" id="KW-0325">Glycoprotein</keyword>
<dbReference type="GO" id="GO:0016787">
    <property type="term" value="F:hydrolase activity"/>
    <property type="evidence" value="ECO:0007669"/>
    <property type="project" value="UniProtKB-KW"/>
</dbReference>
<evidence type="ECO:0000313" key="19">
    <source>
        <dbReference type="Proteomes" id="UP001390339"/>
    </source>
</evidence>
<comment type="pathway">
    <text evidence="13">Glycan metabolism; N-glycan degradation.</text>
</comment>
<dbReference type="PANTHER" id="PTHR10412">
    <property type="entry name" value="MANNOSYL-OLIGOSACCHARIDE GLUCOSIDASE"/>
    <property type="match status" value="1"/>
</dbReference>
<dbReference type="InterPro" id="IPR004888">
    <property type="entry name" value="Glycoside_hydrolase_63"/>
</dbReference>
<keyword evidence="4 12" id="KW-0378">Hydrolase</keyword>
<evidence type="ECO:0000256" key="4">
    <source>
        <dbReference type="ARBA" id="ARBA00022801"/>
    </source>
</evidence>
<keyword evidence="15" id="KW-0732">Signal</keyword>
<evidence type="ECO:0000256" key="3">
    <source>
        <dbReference type="ARBA" id="ARBA00022692"/>
    </source>
</evidence>
<feature type="signal peptide" evidence="15">
    <location>
        <begin position="1"/>
        <end position="30"/>
    </location>
</feature>
<evidence type="ECO:0000256" key="7">
    <source>
        <dbReference type="ARBA" id="ARBA00022989"/>
    </source>
</evidence>
<comment type="catalytic activity">
    <reaction evidence="12">
        <text>N(4)-(alpha-D-Glc-(1-&gt;2)-alpha-D-Glc-(1-&gt;3)-alpha-D-Glc-(1-&gt;3)-alpha-D-Man-(1-&gt;2)-alpha-D-Man-(1-&gt;2)-alpha-D-Man-(1-&gt;3)-[alpha-D-Man-(1-&gt;2)-alpha-D-Man-(1-&gt;3)-[alpha-D-Man-(1-&gt;2)-alpha-D-Man-(1-&gt;6)]-alpha-D-Man-(1-&gt;6)]-beta-D-Man-(1-&gt;4)-beta-D-GlcNAc-(1-&gt;4)-beta-D-GlcNAc)-L-asparaginyl-[protein] + H2O = N(4)-(alpha-D-Glc-(1-&gt;3)-alpha-D-Glc-(1-&gt;3)-alpha-D-Man-(1-&gt;2)-alpha-D-Man-(1-&gt;2)-alpha-D-Man-(1-&gt;3)-[alpha-D-Man-(1-&gt;2)-alpha-D-Man-(1-&gt;3)-[alpha-D-Man-(1-&gt;2)-alpha-D-Man-(1-&gt;6)]-alpha-D-Man-(1-&gt;6)]-beta-D-Man-(1-&gt;4)-beta-D-GlcNAc-(1-&gt;4)-beta-D-GlcNAc)-L-asparaginyl-[protein] + beta-D-glucose</text>
        <dbReference type="Rhea" id="RHEA:55988"/>
        <dbReference type="Rhea" id="RHEA-COMP:12806"/>
        <dbReference type="Rhea" id="RHEA-COMP:14355"/>
        <dbReference type="ChEBI" id="CHEBI:15377"/>
        <dbReference type="ChEBI" id="CHEBI:15903"/>
        <dbReference type="ChEBI" id="CHEBI:59082"/>
        <dbReference type="ChEBI" id="CHEBI:132537"/>
        <dbReference type="EC" id="3.2.1.106"/>
    </reaction>
</comment>
<keyword evidence="10 12" id="KW-0326">Glycosidase</keyword>
<evidence type="ECO:0000256" key="6">
    <source>
        <dbReference type="ARBA" id="ARBA00022968"/>
    </source>
</evidence>
<gene>
    <name evidence="18" type="ORF">PGQ11_012311</name>
</gene>
<evidence type="ECO:0000259" key="16">
    <source>
        <dbReference type="Pfam" id="PF03200"/>
    </source>
</evidence>
<sequence length="867" mass="96991">MASHNQLAATLLSFCLCLLFGIGFTGFAQAQDGGEAVLNTEISRLNNQSLLWGPYRPNLYFGVRPRIPKSLMAGLMWARVDNFQDVQHNFRWTCEQNEGMAGYGWDEYDTRKGGVQTIHDAGNKIDITTSFVKIPGGAHGGSWAVRVKGEPREDAPENLETTVFFYANTEGLGHTLEVSGESDISGFSDDVILKGSSVGLGDYKLVVTKGTGEHPTSNHPISEEQRGDKTLVHSLTVPEEHAWQGKALLFTQLKKSIDIIVEKYGAENAPPPWQVYRVANSPAEGNVQMVQKTFEGAFEFDVLFSSASAGKDVTSEDLTREIKSTTESFNDKYSEVFTPQAPFKDEKYQRLGRSMLSNLAGGIGYFNGQHLVDRSYASEYEEENEGFWEEAEAARARRQEQLEGPYELFTSIPSRPFFPRGFLWDEGFHLLPIADWDMDLALQIVKSWYSLMDDDGWIAREQILGAEARSKVPEAFQVQYPHYANPPTLFFIVEKFLHKLQKEANGTGGTGKETLGTQGIKLENAHIENSSLGLQYLKELYPLLRRQFYWFKKTQYGDIRSYDREAHSSREAYRWRGRTVSHILTSGLDDYPRPQPPHPGELHVDLMSWVGLMAKTLSTVSKAIGEVEDAKDYDTVLDNIQHNLVDLHWSEKEGCFCDATIDDFEEHQLVCHKGYISLFPFLVGLLKPDDPRLGRTLDLLGNEEELFSPHGIRSLSKSSPLYGTEENYWRSPVWMPLNYLAVLQLQHVAQQNGPYQAKAADLYTRLRKNLVDTVYKSWEETGFAWEQYDPETGKGQRTQHFTGWTSLVVKIMAMPDLSNLALASSAAASSSSSAAPSSSGASSSSEAASSSSETPEPEESGASHDEL</sequence>
<comment type="subcellular location">
    <subcellularLocation>
        <location evidence="1 12">Endoplasmic reticulum membrane</location>
        <topology evidence="1 12">Single-pass type II membrane protein</topology>
    </subcellularLocation>
</comment>
<accession>A0ABR2I203</accession>
<keyword evidence="3" id="KW-0812">Transmembrane</keyword>
<keyword evidence="7" id="KW-1133">Transmembrane helix</keyword>
<dbReference type="EMBL" id="JAPCWZ010000007">
    <property type="protein sequence ID" value="KAK8856399.1"/>
    <property type="molecule type" value="Genomic_DNA"/>
</dbReference>
<keyword evidence="6" id="KW-0735">Signal-anchor</keyword>
<dbReference type="PANTHER" id="PTHR10412:SF11">
    <property type="entry name" value="MANNOSYL-OLIGOSACCHARIDE GLUCOSIDASE"/>
    <property type="match status" value="1"/>
</dbReference>
<keyword evidence="5 12" id="KW-0256">Endoplasmic reticulum</keyword>
<dbReference type="EC" id="3.2.1.106" evidence="11 12"/>
<feature type="chain" id="PRO_5045595649" description="Mannosyl-oligosaccharide glucosidase" evidence="15">
    <location>
        <begin position="31"/>
        <end position="867"/>
    </location>
</feature>
<comment type="function">
    <text evidence="12">Cleaves the distal alpha 1,2-linked glucose residue from the Glc(3)Man(9)GlcNAc(2) oligosaccharide precursor.</text>
</comment>
<dbReference type="InterPro" id="IPR031631">
    <property type="entry name" value="Glyco_hydro_63N"/>
</dbReference>
<keyword evidence="19" id="KW-1185">Reference proteome</keyword>
<feature type="compositionally biased region" description="Low complexity" evidence="14">
    <location>
        <begin position="828"/>
        <end position="854"/>
    </location>
</feature>
<organism evidence="18 19">
    <name type="scientific">Apiospora arundinis</name>
    <dbReference type="NCBI Taxonomy" id="335852"/>
    <lineage>
        <taxon>Eukaryota</taxon>
        <taxon>Fungi</taxon>
        <taxon>Dikarya</taxon>
        <taxon>Ascomycota</taxon>
        <taxon>Pezizomycotina</taxon>
        <taxon>Sordariomycetes</taxon>
        <taxon>Xylariomycetidae</taxon>
        <taxon>Amphisphaeriales</taxon>
        <taxon>Apiosporaceae</taxon>
        <taxon>Apiospora</taxon>
    </lineage>
</organism>
<dbReference type="Proteomes" id="UP001390339">
    <property type="component" value="Unassembled WGS sequence"/>
</dbReference>
<name>A0ABR2I203_9PEZI</name>
<evidence type="ECO:0000259" key="17">
    <source>
        <dbReference type="Pfam" id="PF16923"/>
    </source>
</evidence>
<evidence type="ECO:0000256" key="2">
    <source>
        <dbReference type="ARBA" id="ARBA00010833"/>
    </source>
</evidence>
<reference evidence="18 19" key="1">
    <citation type="journal article" date="2024" name="IMA Fungus">
        <title>Apiospora arundinis, a panoply of carbohydrate-active enzymes and secondary metabolites.</title>
        <authorList>
            <person name="Sorensen T."/>
            <person name="Petersen C."/>
            <person name="Muurmann A.T."/>
            <person name="Christiansen J.V."/>
            <person name="Brundto M.L."/>
            <person name="Overgaard C.K."/>
            <person name="Boysen A.T."/>
            <person name="Wollenberg R.D."/>
            <person name="Larsen T.O."/>
            <person name="Sorensen J.L."/>
            <person name="Nielsen K.L."/>
            <person name="Sondergaard T.E."/>
        </authorList>
    </citation>
    <scope>NUCLEOTIDE SEQUENCE [LARGE SCALE GENOMIC DNA]</scope>
    <source>
        <strain evidence="18 19">AAU 773</strain>
    </source>
</reference>
<evidence type="ECO:0000256" key="1">
    <source>
        <dbReference type="ARBA" id="ARBA00004648"/>
    </source>
</evidence>
<dbReference type="InterPro" id="IPR008928">
    <property type="entry name" value="6-hairpin_glycosidase_sf"/>
</dbReference>
<dbReference type="InterPro" id="IPR031335">
    <property type="entry name" value="Glyco_hydro_63_C"/>
</dbReference>
<dbReference type="InterPro" id="IPR012341">
    <property type="entry name" value="6hp_glycosidase-like_sf"/>
</dbReference>
<dbReference type="Pfam" id="PF16923">
    <property type="entry name" value="Glyco_hydro_63N"/>
    <property type="match status" value="1"/>
</dbReference>
<feature type="domain" description="Glycosyl hydrolase family 63 C-terminal" evidence="16">
    <location>
        <begin position="314"/>
        <end position="814"/>
    </location>
</feature>
<evidence type="ECO:0000256" key="8">
    <source>
        <dbReference type="ARBA" id="ARBA00023136"/>
    </source>
</evidence>
<dbReference type="SUPFAM" id="SSF48208">
    <property type="entry name" value="Six-hairpin glycosidases"/>
    <property type="match status" value="1"/>
</dbReference>
<evidence type="ECO:0000256" key="13">
    <source>
        <dbReference type="RuleBase" id="RU369107"/>
    </source>
</evidence>
<evidence type="ECO:0000256" key="15">
    <source>
        <dbReference type="SAM" id="SignalP"/>
    </source>
</evidence>
<feature type="domain" description="Glycosyl hydrolase family 63 N-terminal" evidence="17">
    <location>
        <begin position="49"/>
        <end position="276"/>
    </location>
</feature>
<comment type="caution">
    <text evidence="18">The sequence shown here is derived from an EMBL/GenBank/DDBJ whole genome shotgun (WGS) entry which is preliminary data.</text>
</comment>
<evidence type="ECO:0000256" key="5">
    <source>
        <dbReference type="ARBA" id="ARBA00022824"/>
    </source>
</evidence>
<dbReference type="InterPro" id="IPR038518">
    <property type="entry name" value="Glyco_hydro_63N_sf"/>
</dbReference>
<keyword evidence="8" id="KW-0472">Membrane</keyword>